<organism evidence="8 9">
    <name type="scientific">Paraflavitalea soli</name>
    <dbReference type="NCBI Taxonomy" id="2315862"/>
    <lineage>
        <taxon>Bacteria</taxon>
        <taxon>Pseudomonadati</taxon>
        <taxon>Bacteroidota</taxon>
        <taxon>Chitinophagia</taxon>
        <taxon>Chitinophagales</taxon>
        <taxon>Chitinophagaceae</taxon>
        <taxon>Paraflavitalea</taxon>
    </lineage>
</organism>
<dbReference type="Proteomes" id="UP000263900">
    <property type="component" value="Chromosome"/>
</dbReference>
<dbReference type="Pfam" id="PF07681">
    <property type="entry name" value="DoxX"/>
    <property type="match status" value="1"/>
</dbReference>
<keyword evidence="3" id="KW-1003">Cell membrane</keyword>
<gene>
    <name evidence="8" type="ORF">D3H65_07845</name>
</gene>
<feature type="transmembrane region" description="Helical" evidence="7">
    <location>
        <begin position="85"/>
        <end position="104"/>
    </location>
</feature>
<evidence type="ECO:0000256" key="1">
    <source>
        <dbReference type="ARBA" id="ARBA00004651"/>
    </source>
</evidence>
<evidence type="ECO:0000256" key="2">
    <source>
        <dbReference type="ARBA" id="ARBA00006679"/>
    </source>
</evidence>
<dbReference type="OrthoDB" id="680764at2"/>
<feature type="transmembrane region" description="Helical" evidence="7">
    <location>
        <begin position="110"/>
        <end position="129"/>
    </location>
</feature>
<dbReference type="AlphaFoldDB" id="A0A3B7MJU1"/>
<evidence type="ECO:0000313" key="8">
    <source>
        <dbReference type="EMBL" id="AXY73897.1"/>
    </source>
</evidence>
<protein>
    <submittedName>
        <fullName evidence="8">DoxX family membrane protein</fullName>
    </submittedName>
</protein>
<dbReference type="PANTHER" id="PTHR33452">
    <property type="entry name" value="OXIDOREDUCTASE CATD-RELATED"/>
    <property type="match status" value="1"/>
</dbReference>
<evidence type="ECO:0000256" key="5">
    <source>
        <dbReference type="ARBA" id="ARBA00022989"/>
    </source>
</evidence>
<comment type="subcellular location">
    <subcellularLocation>
        <location evidence="1">Cell membrane</location>
        <topology evidence="1">Multi-pass membrane protein</topology>
    </subcellularLocation>
</comment>
<evidence type="ECO:0000256" key="3">
    <source>
        <dbReference type="ARBA" id="ARBA00022475"/>
    </source>
</evidence>
<dbReference type="GO" id="GO:0005886">
    <property type="term" value="C:plasma membrane"/>
    <property type="evidence" value="ECO:0007669"/>
    <property type="project" value="UniProtKB-SubCell"/>
</dbReference>
<feature type="transmembrane region" description="Helical" evidence="7">
    <location>
        <begin position="58"/>
        <end position="78"/>
    </location>
</feature>
<keyword evidence="5 7" id="KW-1133">Transmembrane helix</keyword>
<evidence type="ECO:0000256" key="4">
    <source>
        <dbReference type="ARBA" id="ARBA00022692"/>
    </source>
</evidence>
<keyword evidence="4 7" id="KW-0812">Transmembrane</keyword>
<accession>A0A3B7MJU1</accession>
<keyword evidence="9" id="KW-1185">Reference proteome</keyword>
<reference evidence="8 9" key="1">
    <citation type="submission" date="2018-09" db="EMBL/GenBank/DDBJ databases">
        <title>Genome sequencing of strain 6GH32-13.</title>
        <authorList>
            <person name="Weon H.-Y."/>
            <person name="Heo J."/>
            <person name="Kwon S.-W."/>
        </authorList>
    </citation>
    <scope>NUCLEOTIDE SEQUENCE [LARGE SCALE GENOMIC DNA]</scope>
    <source>
        <strain evidence="8 9">5GH32-13</strain>
    </source>
</reference>
<evidence type="ECO:0000256" key="7">
    <source>
        <dbReference type="SAM" id="Phobius"/>
    </source>
</evidence>
<dbReference type="InterPro" id="IPR051907">
    <property type="entry name" value="DoxX-like_oxidoreductase"/>
</dbReference>
<keyword evidence="6 7" id="KW-0472">Membrane</keyword>
<proteinExistence type="inferred from homology"/>
<sequence length="146" mass="16314">MNLLHRIEHWGETHHPKWIDLVRVALGIFLCYRGIVFLENMSAELGRIANYVSSGSFWLLSLGHLIVFAHLLGGVLLVLGMLTRFACLINIPILIGAIFFGGSANGLWTPFAQVLLAIVVLLLLCYFLVAGNGRWSFDRYIETTSK</sequence>
<evidence type="ECO:0000256" key="6">
    <source>
        <dbReference type="ARBA" id="ARBA00023136"/>
    </source>
</evidence>
<dbReference type="KEGG" id="pseg:D3H65_07845"/>
<evidence type="ECO:0000313" key="9">
    <source>
        <dbReference type="Proteomes" id="UP000263900"/>
    </source>
</evidence>
<dbReference type="RefSeq" id="WP_119049760.1">
    <property type="nucleotide sequence ID" value="NZ_CP032157.1"/>
</dbReference>
<dbReference type="InterPro" id="IPR032808">
    <property type="entry name" value="DoxX"/>
</dbReference>
<comment type="similarity">
    <text evidence="2">Belongs to the DoxX family.</text>
</comment>
<dbReference type="EMBL" id="CP032157">
    <property type="protein sequence ID" value="AXY73897.1"/>
    <property type="molecule type" value="Genomic_DNA"/>
</dbReference>
<feature type="transmembrane region" description="Helical" evidence="7">
    <location>
        <begin position="21"/>
        <end position="38"/>
    </location>
</feature>
<name>A0A3B7MJU1_9BACT</name>
<dbReference type="PANTHER" id="PTHR33452:SF1">
    <property type="entry name" value="INNER MEMBRANE PROTEIN YPHA-RELATED"/>
    <property type="match status" value="1"/>
</dbReference>